<name>A0A563EY38_9PSEU</name>
<gene>
    <name evidence="2" type="ORF">FKR81_08990</name>
</gene>
<comment type="caution">
    <text evidence="2">The sequence shown here is derived from an EMBL/GenBank/DDBJ whole genome shotgun (WGS) entry which is preliminary data.</text>
</comment>
<feature type="coiled-coil region" evidence="1">
    <location>
        <begin position="48"/>
        <end position="75"/>
    </location>
</feature>
<protein>
    <recommendedName>
        <fullName evidence="4">PE domain-containing protein</fullName>
    </recommendedName>
</protein>
<dbReference type="RefSeq" id="WP_146350514.1">
    <property type="nucleotide sequence ID" value="NZ_VOBR01000005.1"/>
</dbReference>
<evidence type="ECO:0008006" key="4">
    <source>
        <dbReference type="Google" id="ProtNLM"/>
    </source>
</evidence>
<keyword evidence="3" id="KW-1185">Reference proteome</keyword>
<accession>A0A563EY38</accession>
<proteinExistence type="predicted"/>
<dbReference type="AlphaFoldDB" id="A0A563EY38"/>
<dbReference type="Proteomes" id="UP000316639">
    <property type="component" value="Unassembled WGS sequence"/>
</dbReference>
<evidence type="ECO:0000313" key="3">
    <source>
        <dbReference type="Proteomes" id="UP000316639"/>
    </source>
</evidence>
<sequence>MPAIEFMASTPIMSAVGDAAGAAGAAAMKAAQMVGTTQTKFSIDPAEASKLIKGLEDARRELERLHDEAMDVANVNSPGKDIYSGFATMAVRKATGAEEGGYCWANVKAQEALNETIKNIQDALNVYKETESGNKSTFKG</sequence>
<dbReference type="OrthoDB" id="3688975at2"/>
<keyword evidence="1" id="KW-0175">Coiled coil</keyword>
<organism evidence="2 3">
    <name type="scientific">Lentzea tibetensis</name>
    <dbReference type="NCBI Taxonomy" id="2591470"/>
    <lineage>
        <taxon>Bacteria</taxon>
        <taxon>Bacillati</taxon>
        <taxon>Actinomycetota</taxon>
        <taxon>Actinomycetes</taxon>
        <taxon>Pseudonocardiales</taxon>
        <taxon>Pseudonocardiaceae</taxon>
        <taxon>Lentzea</taxon>
    </lineage>
</organism>
<reference evidence="2 3" key="1">
    <citation type="submission" date="2019-07" db="EMBL/GenBank/DDBJ databases">
        <title>Lentzea xizangensis sp. nov., isolated from Qinghai-Tibetan Plateau Soils.</title>
        <authorList>
            <person name="Huang J."/>
        </authorList>
    </citation>
    <scope>NUCLEOTIDE SEQUENCE [LARGE SCALE GENOMIC DNA]</scope>
    <source>
        <strain evidence="2 3">FXJ1.1311</strain>
    </source>
</reference>
<evidence type="ECO:0000256" key="1">
    <source>
        <dbReference type="SAM" id="Coils"/>
    </source>
</evidence>
<dbReference type="EMBL" id="VOBR01000005">
    <property type="protein sequence ID" value="TWP52458.1"/>
    <property type="molecule type" value="Genomic_DNA"/>
</dbReference>
<evidence type="ECO:0000313" key="2">
    <source>
        <dbReference type="EMBL" id="TWP52458.1"/>
    </source>
</evidence>